<evidence type="ECO:0000256" key="2">
    <source>
        <dbReference type="ARBA" id="ARBA00022448"/>
    </source>
</evidence>
<feature type="transmembrane region" description="Helical" evidence="7">
    <location>
        <begin position="274"/>
        <end position="299"/>
    </location>
</feature>
<organism evidence="9 10">
    <name type="scientific">Fodinicola feengrottensis</name>
    <dbReference type="NCBI Taxonomy" id="435914"/>
    <lineage>
        <taxon>Bacteria</taxon>
        <taxon>Bacillati</taxon>
        <taxon>Actinomycetota</taxon>
        <taxon>Actinomycetes</taxon>
        <taxon>Mycobacteriales</taxon>
        <taxon>Fodinicola</taxon>
    </lineage>
</organism>
<evidence type="ECO:0000256" key="4">
    <source>
        <dbReference type="ARBA" id="ARBA00022692"/>
    </source>
</evidence>
<dbReference type="EMBL" id="BAAANY010000038">
    <property type="protein sequence ID" value="GAA1713169.1"/>
    <property type="molecule type" value="Genomic_DNA"/>
</dbReference>
<keyword evidence="4 7" id="KW-0812">Transmembrane</keyword>
<evidence type="ECO:0000313" key="10">
    <source>
        <dbReference type="Proteomes" id="UP001500618"/>
    </source>
</evidence>
<feature type="transmembrane region" description="Helical" evidence="7">
    <location>
        <begin position="408"/>
        <end position="426"/>
    </location>
</feature>
<feature type="transmembrane region" description="Helical" evidence="7">
    <location>
        <begin position="365"/>
        <end position="387"/>
    </location>
</feature>
<dbReference type="Proteomes" id="UP001500618">
    <property type="component" value="Unassembled WGS sequence"/>
</dbReference>
<protein>
    <recommendedName>
        <fullName evidence="8">Major facilitator superfamily (MFS) profile domain-containing protein</fullName>
    </recommendedName>
</protein>
<feature type="transmembrane region" description="Helical" evidence="7">
    <location>
        <begin position="338"/>
        <end position="359"/>
    </location>
</feature>
<dbReference type="Gene3D" id="1.20.1720.10">
    <property type="entry name" value="Multidrug resistance protein D"/>
    <property type="match status" value="1"/>
</dbReference>
<name>A0ABN2IWF2_9ACTN</name>
<dbReference type="InterPro" id="IPR020846">
    <property type="entry name" value="MFS_dom"/>
</dbReference>
<feature type="transmembrane region" description="Helical" evidence="7">
    <location>
        <begin position="21"/>
        <end position="42"/>
    </location>
</feature>
<evidence type="ECO:0000256" key="7">
    <source>
        <dbReference type="SAM" id="Phobius"/>
    </source>
</evidence>
<evidence type="ECO:0000256" key="3">
    <source>
        <dbReference type="ARBA" id="ARBA00022475"/>
    </source>
</evidence>
<dbReference type="InterPro" id="IPR036259">
    <property type="entry name" value="MFS_trans_sf"/>
</dbReference>
<evidence type="ECO:0000256" key="5">
    <source>
        <dbReference type="ARBA" id="ARBA00022989"/>
    </source>
</evidence>
<accession>A0ABN2IWF2</accession>
<feature type="domain" description="Major facilitator superfamily (MFS) profile" evidence="8">
    <location>
        <begin position="20"/>
        <end position="470"/>
    </location>
</feature>
<evidence type="ECO:0000259" key="8">
    <source>
        <dbReference type="PROSITE" id="PS50850"/>
    </source>
</evidence>
<feature type="transmembrane region" description="Helical" evidence="7">
    <location>
        <begin position="85"/>
        <end position="105"/>
    </location>
</feature>
<comment type="caution">
    <text evidence="9">The sequence shown here is derived from an EMBL/GenBank/DDBJ whole genome shotgun (WGS) entry which is preliminary data.</text>
</comment>
<keyword evidence="5 7" id="KW-1133">Transmembrane helix</keyword>
<dbReference type="SUPFAM" id="SSF103473">
    <property type="entry name" value="MFS general substrate transporter"/>
    <property type="match status" value="1"/>
</dbReference>
<evidence type="ECO:0000256" key="1">
    <source>
        <dbReference type="ARBA" id="ARBA00004651"/>
    </source>
</evidence>
<dbReference type="PROSITE" id="PS50850">
    <property type="entry name" value="MFS"/>
    <property type="match status" value="1"/>
</dbReference>
<feature type="transmembrane region" description="Helical" evidence="7">
    <location>
        <begin position="54"/>
        <end position="73"/>
    </location>
</feature>
<feature type="transmembrane region" description="Helical" evidence="7">
    <location>
        <begin position="236"/>
        <end position="253"/>
    </location>
</feature>
<feature type="transmembrane region" description="Helical" evidence="7">
    <location>
        <begin position="111"/>
        <end position="133"/>
    </location>
</feature>
<keyword evidence="3" id="KW-1003">Cell membrane</keyword>
<dbReference type="Gene3D" id="1.20.1250.20">
    <property type="entry name" value="MFS general substrate transporter like domains"/>
    <property type="match status" value="1"/>
</dbReference>
<dbReference type="RefSeq" id="WP_344314667.1">
    <property type="nucleotide sequence ID" value="NZ_BAAANY010000038.1"/>
</dbReference>
<proteinExistence type="predicted"/>
<feature type="transmembrane region" description="Helical" evidence="7">
    <location>
        <begin position="205"/>
        <end position="224"/>
    </location>
</feature>
<dbReference type="PANTHER" id="PTHR42718:SF46">
    <property type="entry name" value="BLR6921 PROTEIN"/>
    <property type="match status" value="1"/>
</dbReference>
<feature type="transmembrane region" description="Helical" evidence="7">
    <location>
        <begin position="145"/>
        <end position="168"/>
    </location>
</feature>
<dbReference type="PRINTS" id="PR01036">
    <property type="entry name" value="TCRTETB"/>
</dbReference>
<dbReference type="PANTHER" id="PTHR42718">
    <property type="entry name" value="MAJOR FACILITATOR SUPERFAMILY MULTIDRUG TRANSPORTER MFSC"/>
    <property type="match status" value="1"/>
</dbReference>
<sequence length="473" mass="48906">MNVIVQTRPSTAPTRNPWITVTMLLMGVFVVGANATMVNVAIQPTTESLGASLSGSLWIVNAYLLAFVSLLPVSGRLGDLYGPKLLQLLGLASFTAGSVLGFLAPDVGWLVFGRAVQGLGAALVTPQAIAMIARIFPAERRGRVFGVWGVVAGLAVAAGPMLGGLVVSTLGWRWIYGAAGLVAAVAFAFSFVWLPNLVSVRRPRLDLLGTVLLTAALSLVVFGLIEGEPRQWAEPIGAIIAVGLGIFVVFAVVQFQRRDREPLVPLAVLRSPGFALMSAVGAALTCSVTAMVFLTAIYLQSVAGLSAFEAGLIIAVAPMISLPFAWLSGWLTDRYGGFLPLLSGLLLMTAGLAGLPLALTNWQGLVAALTVFGVGMGIVYAPPGTLAMAHIDPALAGAASGTMNTLRALGNSLTSAVVAAWLQIRLANVPTGLRIASSGLTTALEGTYWIPVVALAAATLACGVRVRTLSGRG</sequence>
<dbReference type="InterPro" id="IPR011701">
    <property type="entry name" value="MFS"/>
</dbReference>
<evidence type="ECO:0000256" key="6">
    <source>
        <dbReference type="ARBA" id="ARBA00023136"/>
    </source>
</evidence>
<feature type="transmembrane region" description="Helical" evidence="7">
    <location>
        <begin position="305"/>
        <end position="326"/>
    </location>
</feature>
<reference evidence="9 10" key="1">
    <citation type="journal article" date="2019" name="Int. J. Syst. Evol. Microbiol.">
        <title>The Global Catalogue of Microorganisms (GCM) 10K type strain sequencing project: providing services to taxonomists for standard genome sequencing and annotation.</title>
        <authorList>
            <consortium name="The Broad Institute Genomics Platform"/>
            <consortium name="The Broad Institute Genome Sequencing Center for Infectious Disease"/>
            <person name="Wu L."/>
            <person name="Ma J."/>
        </authorList>
    </citation>
    <scope>NUCLEOTIDE SEQUENCE [LARGE SCALE GENOMIC DNA]</scope>
    <source>
        <strain evidence="9 10">JCM 14718</strain>
    </source>
</reference>
<feature type="transmembrane region" description="Helical" evidence="7">
    <location>
        <begin position="446"/>
        <end position="466"/>
    </location>
</feature>
<keyword evidence="6 7" id="KW-0472">Membrane</keyword>
<gene>
    <name evidence="9" type="ORF">GCM10009765_72830</name>
</gene>
<dbReference type="CDD" id="cd17321">
    <property type="entry name" value="MFS_MMR_MDR_like"/>
    <property type="match status" value="1"/>
</dbReference>
<dbReference type="Pfam" id="PF07690">
    <property type="entry name" value="MFS_1"/>
    <property type="match status" value="1"/>
</dbReference>
<keyword evidence="10" id="KW-1185">Reference proteome</keyword>
<feature type="transmembrane region" description="Helical" evidence="7">
    <location>
        <begin position="174"/>
        <end position="193"/>
    </location>
</feature>
<comment type="subcellular location">
    <subcellularLocation>
        <location evidence="1">Cell membrane</location>
        <topology evidence="1">Multi-pass membrane protein</topology>
    </subcellularLocation>
</comment>
<evidence type="ECO:0000313" key="9">
    <source>
        <dbReference type="EMBL" id="GAA1713169.1"/>
    </source>
</evidence>
<keyword evidence="2" id="KW-0813">Transport</keyword>